<proteinExistence type="predicted"/>
<protein>
    <submittedName>
        <fullName evidence="1">Uncharacterized protein</fullName>
    </submittedName>
</protein>
<accession>A0A0B7HPP7</accession>
<reference evidence="1 2" key="1">
    <citation type="submission" date="2015-01" db="EMBL/GenBank/DDBJ databases">
        <authorList>
            <person name="MANFREDI Pablo"/>
        </authorList>
    </citation>
    <scope>NUCLEOTIDE SEQUENCE [LARGE SCALE GENOMIC DNA]</scope>
    <source>
        <strain evidence="1 2">Ccy74</strain>
    </source>
</reference>
<evidence type="ECO:0000313" key="1">
    <source>
        <dbReference type="EMBL" id="CEN39493.1"/>
    </source>
</evidence>
<gene>
    <name evidence="1" type="ORF">CCYN74_360017</name>
</gene>
<dbReference type="AlphaFoldDB" id="A0A0B7HPP7"/>
<dbReference type="EMBL" id="CDOG01000030">
    <property type="protein sequence ID" value="CEN39493.1"/>
    <property type="molecule type" value="Genomic_DNA"/>
</dbReference>
<organism evidence="1 2">
    <name type="scientific">Capnocytophaga cynodegmi</name>
    <dbReference type="NCBI Taxonomy" id="28189"/>
    <lineage>
        <taxon>Bacteria</taxon>
        <taxon>Pseudomonadati</taxon>
        <taxon>Bacteroidota</taxon>
        <taxon>Flavobacteriia</taxon>
        <taxon>Flavobacteriales</taxon>
        <taxon>Flavobacteriaceae</taxon>
        <taxon>Capnocytophaga</taxon>
    </lineage>
</organism>
<sequence>MRTSATESKYSSAVVKSGKLYVVQRYVNQLFRIARPMLEGKRFEFVSNYKSR</sequence>
<evidence type="ECO:0000313" key="2">
    <source>
        <dbReference type="Proteomes" id="UP000038083"/>
    </source>
</evidence>
<dbReference type="Proteomes" id="UP000038083">
    <property type="component" value="Unassembled WGS sequence"/>
</dbReference>
<name>A0A0B7HPP7_9FLAO</name>